<dbReference type="AlphaFoldDB" id="A0A1R3GC18"/>
<gene>
    <name evidence="2" type="ORF">CCACVL1_27186</name>
</gene>
<name>A0A1R3GC18_COCAP</name>
<dbReference type="Gramene" id="OMO55560">
    <property type="protein sequence ID" value="OMO55560"/>
    <property type="gene ID" value="CCACVL1_27186"/>
</dbReference>
<reference evidence="2 3" key="1">
    <citation type="submission" date="2013-09" db="EMBL/GenBank/DDBJ databases">
        <title>Corchorus capsularis genome sequencing.</title>
        <authorList>
            <person name="Alam M."/>
            <person name="Haque M.S."/>
            <person name="Islam M.S."/>
            <person name="Emdad E.M."/>
            <person name="Islam M.M."/>
            <person name="Ahmed B."/>
            <person name="Halim A."/>
            <person name="Hossen Q.M.M."/>
            <person name="Hossain M.Z."/>
            <person name="Ahmed R."/>
            <person name="Khan M.M."/>
            <person name="Islam R."/>
            <person name="Rashid M.M."/>
            <person name="Khan S.A."/>
            <person name="Rahman M.S."/>
            <person name="Alam M."/>
        </authorList>
    </citation>
    <scope>NUCLEOTIDE SEQUENCE [LARGE SCALE GENOMIC DNA]</scope>
    <source>
        <strain evidence="3">cv. CVL-1</strain>
        <tissue evidence="2">Whole seedling</tissue>
    </source>
</reference>
<dbReference type="SUPFAM" id="SSF81383">
    <property type="entry name" value="F-box domain"/>
    <property type="match status" value="1"/>
</dbReference>
<organism evidence="2 3">
    <name type="scientific">Corchorus capsularis</name>
    <name type="common">Jute</name>
    <dbReference type="NCBI Taxonomy" id="210143"/>
    <lineage>
        <taxon>Eukaryota</taxon>
        <taxon>Viridiplantae</taxon>
        <taxon>Streptophyta</taxon>
        <taxon>Embryophyta</taxon>
        <taxon>Tracheophyta</taxon>
        <taxon>Spermatophyta</taxon>
        <taxon>Magnoliopsida</taxon>
        <taxon>eudicotyledons</taxon>
        <taxon>Gunneridae</taxon>
        <taxon>Pentapetalae</taxon>
        <taxon>rosids</taxon>
        <taxon>malvids</taxon>
        <taxon>Malvales</taxon>
        <taxon>Malvaceae</taxon>
        <taxon>Grewioideae</taxon>
        <taxon>Apeibeae</taxon>
        <taxon>Corchorus</taxon>
    </lineage>
</organism>
<dbReference type="Proteomes" id="UP000188268">
    <property type="component" value="Unassembled WGS sequence"/>
</dbReference>
<dbReference type="EMBL" id="AWWV01014644">
    <property type="protein sequence ID" value="OMO55560.1"/>
    <property type="molecule type" value="Genomic_DNA"/>
</dbReference>
<evidence type="ECO:0000259" key="1">
    <source>
        <dbReference type="Pfam" id="PF00646"/>
    </source>
</evidence>
<dbReference type="InterPro" id="IPR001810">
    <property type="entry name" value="F-box_dom"/>
</dbReference>
<keyword evidence="3" id="KW-1185">Reference proteome</keyword>
<dbReference type="Pfam" id="PF00646">
    <property type="entry name" value="F-box"/>
    <property type="match status" value="1"/>
</dbReference>
<accession>A0A1R3GC18</accession>
<protein>
    <recommendedName>
        <fullName evidence="1">F-box domain-containing protein</fullName>
    </recommendedName>
</protein>
<comment type="caution">
    <text evidence="2">The sequence shown here is derived from an EMBL/GenBank/DDBJ whole genome shotgun (WGS) entry which is preliminary data.</text>
</comment>
<dbReference type="Gene3D" id="1.20.1280.50">
    <property type="match status" value="1"/>
</dbReference>
<evidence type="ECO:0000313" key="3">
    <source>
        <dbReference type="Proteomes" id="UP000188268"/>
    </source>
</evidence>
<evidence type="ECO:0000313" key="2">
    <source>
        <dbReference type="EMBL" id="OMO55560.1"/>
    </source>
</evidence>
<proteinExistence type="predicted"/>
<sequence>MDEPVPGDVILDILRRLPTKTLVRLKLLSKHWCSHISTYPRVASLNPSSAAKHRKALFLIGIGVEEVKEKFPEEYELWTKEIESWLKKP</sequence>
<feature type="domain" description="F-box" evidence="1">
    <location>
        <begin position="6"/>
        <end position="38"/>
    </location>
</feature>
<dbReference type="OrthoDB" id="1751495at2759"/>
<dbReference type="InterPro" id="IPR036047">
    <property type="entry name" value="F-box-like_dom_sf"/>
</dbReference>